<name>A0A0K2TUN9_LEPSM</name>
<sequence length="47" mass="5530">MRNSLSPTRIYTYKSQGVKPQCYSLSLMSTRSSCYLIFFFYFLSLSN</sequence>
<evidence type="ECO:0000313" key="2">
    <source>
        <dbReference type="EMBL" id="CDW29758.1"/>
    </source>
</evidence>
<accession>A0A0K2TUN9</accession>
<evidence type="ECO:0000256" key="1">
    <source>
        <dbReference type="SAM" id="Phobius"/>
    </source>
</evidence>
<organism evidence="2">
    <name type="scientific">Lepeophtheirus salmonis</name>
    <name type="common">Salmon louse</name>
    <name type="synonym">Caligus salmonis</name>
    <dbReference type="NCBI Taxonomy" id="72036"/>
    <lineage>
        <taxon>Eukaryota</taxon>
        <taxon>Metazoa</taxon>
        <taxon>Ecdysozoa</taxon>
        <taxon>Arthropoda</taxon>
        <taxon>Crustacea</taxon>
        <taxon>Multicrustacea</taxon>
        <taxon>Hexanauplia</taxon>
        <taxon>Copepoda</taxon>
        <taxon>Siphonostomatoida</taxon>
        <taxon>Caligidae</taxon>
        <taxon>Lepeophtheirus</taxon>
    </lineage>
</organism>
<reference evidence="2" key="1">
    <citation type="submission" date="2014-05" db="EMBL/GenBank/DDBJ databases">
        <authorList>
            <person name="Chronopoulou M."/>
        </authorList>
    </citation>
    <scope>NUCLEOTIDE SEQUENCE</scope>
    <source>
        <tissue evidence="2">Whole organism</tissue>
    </source>
</reference>
<dbReference type="AlphaFoldDB" id="A0A0K2TUN9"/>
<proteinExistence type="predicted"/>
<keyword evidence="1" id="KW-1133">Transmembrane helix</keyword>
<dbReference type="EMBL" id="HACA01012397">
    <property type="protein sequence ID" value="CDW29758.1"/>
    <property type="molecule type" value="Transcribed_RNA"/>
</dbReference>
<keyword evidence="1" id="KW-0812">Transmembrane</keyword>
<keyword evidence="1" id="KW-0472">Membrane</keyword>
<protein>
    <submittedName>
        <fullName evidence="2">Uncharacterized protein</fullName>
    </submittedName>
</protein>
<feature type="transmembrane region" description="Helical" evidence="1">
    <location>
        <begin position="21"/>
        <end position="43"/>
    </location>
</feature>